<evidence type="ECO:0000313" key="5">
    <source>
        <dbReference type="Proteomes" id="UP000663873"/>
    </source>
</evidence>
<evidence type="ECO:0000256" key="1">
    <source>
        <dbReference type="SAM" id="MobiDB-lite"/>
    </source>
</evidence>
<name>A0A819WKU0_9BILA</name>
<sequence>MGIKFDKINSSPTTTICPPRKTTKESTIEEKRKRKHFSVAIGVTESSTNDDFVATHYDLSMSKKAVGKRSETAIKRGKAAPFPSARKTTNKVLKTMAVFIAF</sequence>
<dbReference type="EMBL" id="CAJOBP010000107">
    <property type="protein sequence ID" value="CAF4123647.1"/>
    <property type="molecule type" value="Genomic_DNA"/>
</dbReference>
<evidence type="ECO:0000313" key="2">
    <source>
        <dbReference type="EMBL" id="CAF4123647.1"/>
    </source>
</evidence>
<dbReference type="AlphaFoldDB" id="A0A819WKU0"/>
<dbReference type="Proteomes" id="UP000663851">
    <property type="component" value="Unassembled WGS sequence"/>
</dbReference>
<evidence type="ECO:0000313" key="3">
    <source>
        <dbReference type="EMBL" id="CAF4145236.1"/>
    </source>
</evidence>
<dbReference type="EMBL" id="CAJOBR010002690">
    <property type="protein sequence ID" value="CAF4698524.1"/>
    <property type="molecule type" value="Genomic_DNA"/>
</dbReference>
<comment type="caution">
    <text evidence="2">The sequence shown here is derived from an EMBL/GenBank/DDBJ whole genome shotgun (WGS) entry which is preliminary data.</text>
</comment>
<reference evidence="2" key="1">
    <citation type="submission" date="2021-02" db="EMBL/GenBank/DDBJ databases">
        <authorList>
            <person name="Nowell W R."/>
        </authorList>
    </citation>
    <scope>NUCLEOTIDE SEQUENCE</scope>
</reference>
<dbReference type="Proteomes" id="UP000663873">
    <property type="component" value="Unassembled WGS sequence"/>
</dbReference>
<feature type="region of interest" description="Disordered" evidence="1">
    <location>
        <begin position="1"/>
        <end position="30"/>
    </location>
</feature>
<accession>A0A819WKU0</accession>
<organism evidence="2 5">
    <name type="scientific">Rotaria socialis</name>
    <dbReference type="NCBI Taxonomy" id="392032"/>
    <lineage>
        <taxon>Eukaryota</taxon>
        <taxon>Metazoa</taxon>
        <taxon>Spiralia</taxon>
        <taxon>Gnathifera</taxon>
        <taxon>Rotifera</taxon>
        <taxon>Eurotatoria</taxon>
        <taxon>Bdelloidea</taxon>
        <taxon>Philodinida</taxon>
        <taxon>Philodinidae</taxon>
        <taxon>Rotaria</taxon>
    </lineage>
</organism>
<protein>
    <submittedName>
        <fullName evidence="2">Uncharacterized protein</fullName>
    </submittedName>
</protein>
<dbReference type="EMBL" id="CAJOBO010000153">
    <property type="protein sequence ID" value="CAF4145236.1"/>
    <property type="molecule type" value="Genomic_DNA"/>
</dbReference>
<keyword evidence="5" id="KW-1185">Reference proteome</keyword>
<dbReference type="Proteomes" id="UP000663848">
    <property type="component" value="Unassembled WGS sequence"/>
</dbReference>
<evidence type="ECO:0000313" key="4">
    <source>
        <dbReference type="EMBL" id="CAF4698524.1"/>
    </source>
</evidence>
<gene>
    <name evidence="3" type="ORF">HFQ381_LOCUS4010</name>
    <name evidence="4" type="ORF">QYT958_LOCUS17633</name>
    <name evidence="2" type="ORF">UJA718_LOCUS1725</name>
</gene>
<proteinExistence type="predicted"/>